<comment type="caution">
    <text evidence="1">The sequence shown here is derived from an EMBL/GenBank/DDBJ whole genome shotgun (WGS) entry which is preliminary data.</text>
</comment>
<accession>A0ABW0NPX3</accession>
<sequence length="286" mass="31474">MQITSDGAARRGVVTLAHLLDAAAVENLADVVIVRHTFGPKGLSSPSSLADPNYVLAYTREQGFGSGHKLGIDPPGTWLIFTADSGRRARFYTAYENRGEVAAERTDLRRFFDLHETDLLETLRGRLVIEWGNDPVNWAKSGATASQYRVVEIADPESVPFPGYDRLLIDYDTLRAVSEDSRYAKWRTALESVKGIYLIADSTGPGRLYVGQASGEDGVLGRWNEYARNGHGGNVALGDGTIFDPRTAHYSLLRVFGPATPLAEILEAEEHYKLALLSRKHGLNRN</sequence>
<reference evidence="2" key="1">
    <citation type="journal article" date="2019" name="Int. J. Syst. Evol. Microbiol.">
        <title>The Global Catalogue of Microorganisms (GCM) 10K type strain sequencing project: providing services to taxonomists for standard genome sequencing and annotation.</title>
        <authorList>
            <consortium name="The Broad Institute Genomics Platform"/>
            <consortium name="The Broad Institute Genome Sequencing Center for Infectious Disease"/>
            <person name="Wu L."/>
            <person name="Ma J."/>
        </authorList>
    </citation>
    <scope>NUCLEOTIDE SEQUENCE [LARGE SCALE GENOMIC DNA]</scope>
    <source>
        <strain evidence="2">CGMCC 4.6997</strain>
    </source>
</reference>
<keyword evidence="2" id="KW-1185">Reference proteome</keyword>
<organism evidence="1 2">
    <name type="scientific">Lysinimonas soli</name>
    <dbReference type="NCBI Taxonomy" id="1074233"/>
    <lineage>
        <taxon>Bacteria</taxon>
        <taxon>Bacillati</taxon>
        <taxon>Actinomycetota</taxon>
        <taxon>Actinomycetes</taxon>
        <taxon>Micrococcales</taxon>
        <taxon>Microbacteriaceae</taxon>
        <taxon>Lysinimonas</taxon>
    </lineage>
</organism>
<dbReference type="CDD" id="cd10446">
    <property type="entry name" value="GIY-YIG_unchar_1"/>
    <property type="match status" value="1"/>
</dbReference>
<proteinExistence type="predicted"/>
<evidence type="ECO:0000313" key="2">
    <source>
        <dbReference type="Proteomes" id="UP001596039"/>
    </source>
</evidence>
<evidence type="ECO:0000313" key="1">
    <source>
        <dbReference type="EMBL" id="MFC5502107.1"/>
    </source>
</evidence>
<protein>
    <submittedName>
        <fullName evidence="1">GIY-YIG nuclease family protein</fullName>
    </submittedName>
</protein>
<gene>
    <name evidence="1" type="ORF">ACFPJ4_07640</name>
</gene>
<name>A0ABW0NPX3_9MICO</name>
<dbReference type="Proteomes" id="UP001596039">
    <property type="component" value="Unassembled WGS sequence"/>
</dbReference>
<dbReference type="EMBL" id="JBHSMG010000002">
    <property type="protein sequence ID" value="MFC5502107.1"/>
    <property type="molecule type" value="Genomic_DNA"/>
</dbReference>
<dbReference type="RefSeq" id="WP_386739810.1">
    <property type="nucleotide sequence ID" value="NZ_JBHSMG010000002.1"/>
</dbReference>